<gene>
    <name evidence="1" type="ORF">RHSIM_Rhsim05G0109900</name>
</gene>
<comment type="caution">
    <text evidence="1">The sequence shown here is derived from an EMBL/GenBank/DDBJ whole genome shotgun (WGS) entry which is preliminary data.</text>
</comment>
<evidence type="ECO:0000313" key="2">
    <source>
        <dbReference type="Proteomes" id="UP000626092"/>
    </source>
</evidence>
<evidence type="ECO:0000313" key="1">
    <source>
        <dbReference type="EMBL" id="KAF7142679.1"/>
    </source>
</evidence>
<dbReference type="OrthoDB" id="10356326at2759"/>
<protein>
    <submittedName>
        <fullName evidence="1">Uncharacterized protein</fullName>
    </submittedName>
</protein>
<name>A0A834GWP8_RHOSS</name>
<sequence length="263" mass="29824">MSRLENPASSHSHGIVMTEEIGDAKISDIDSIAEQYLECKDTKIEDLFVMWVADCCVAFSYRAANRYVLKKPMSRLKNLVSCRSRGIVMTEEIGDAKIADVDPRRFWKLFLCSFSSATLPMLRLENPVNSRSHGIVMTDEIGDAKNWGSNVGGRLLCGILISPGRPICWLIRADFGNCSFAHSRRPLWLIRADFGNYLIRGLCVRCHLQHEILATSLERKKQRQYNLPTFKGSSNFQLEISDKCRKATATIDILETRQAMPYI</sequence>
<accession>A0A834GWP8</accession>
<dbReference type="AlphaFoldDB" id="A0A834GWP8"/>
<dbReference type="EMBL" id="WJXA01000005">
    <property type="protein sequence ID" value="KAF7142679.1"/>
    <property type="molecule type" value="Genomic_DNA"/>
</dbReference>
<keyword evidence="2" id="KW-1185">Reference proteome</keyword>
<reference evidence="1" key="1">
    <citation type="submission" date="2019-11" db="EMBL/GenBank/DDBJ databases">
        <authorList>
            <person name="Liu Y."/>
            <person name="Hou J."/>
            <person name="Li T.-Q."/>
            <person name="Guan C.-H."/>
            <person name="Wu X."/>
            <person name="Wu H.-Z."/>
            <person name="Ling F."/>
            <person name="Zhang R."/>
            <person name="Shi X.-G."/>
            <person name="Ren J.-P."/>
            <person name="Chen E.-F."/>
            <person name="Sun J.-M."/>
        </authorList>
    </citation>
    <scope>NUCLEOTIDE SEQUENCE</scope>
    <source>
        <strain evidence="1">Adult_tree_wgs_1</strain>
        <tissue evidence="1">Leaves</tissue>
    </source>
</reference>
<dbReference type="Proteomes" id="UP000626092">
    <property type="component" value="Unassembled WGS sequence"/>
</dbReference>
<organism evidence="1 2">
    <name type="scientific">Rhododendron simsii</name>
    <name type="common">Sims's rhododendron</name>
    <dbReference type="NCBI Taxonomy" id="118357"/>
    <lineage>
        <taxon>Eukaryota</taxon>
        <taxon>Viridiplantae</taxon>
        <taxon>Streptophyta</taxon>
        <taxon>Embryophyta</taxon>
        <taxon>Tracheophyta</taxon>
        <taxon>Spermatophyta</taxon>
        <taxon>Magnoliopsida</taxon>
        <taxon>eudicotyledons</taxon>
        <taxon>Gunneridae</taxon>
        <taxon>Pentapetalae</taxon>
        <taxon>asterids</taxon>
        <taxon>Ericales</taxon>
        <taxon>Ericaceae</taxon>
        <taxon>Ericoideae</taxon>
        <taxon>Rhodoreae</taxon>
        <taxon>Rhododendron</taxon>
    </lineage>
</organism>
<proteinExistence type="predicted"/>